<evidence type="ECO:0000256" key="2">
    <source>
        <dbReference type="ARBA" id="ARBA00006375"/>
    </source>
</evidence>
<keyword evidence="7 9" id="KW-0472">Membrane</keyword>
<evidence type="ECO:0000256" key="10">
    <source>
        <dbReference type="RuleBase" id="RU000488"/>
    </source>
</evidence>
<feature type="transmembrane region" description="Helical" evidence="11">
    <location>
        <begin position="16"/>
        <end position="36"/>
    </location>
</feature>
<evidence type="ECO:0000256" key="9">
    <source>
        <dbReference type="PROSITE-ProRule" id="PRU00282"/>
    </source>
</evidence>
<keyword evidence="3 10" id="KW-0813">Transport</keyword>
<evidence type="ECO:0000256" key="3">
    <source>
        <dbReference type="ARBA" id="ARBA00022448"/>
    </source>
</evidence>
<evidence type="ECO:0000256" key="8">
    <source>
        <dbReference type="ARBA" id="ARBA00023140"/>
    </source>
</evidence>
<dbReference type="STRING" id="64791.A0A151WJI6"/>
<feature type="repeat" description="Solcar" evidence="9">
    <location>
        <begin position="13"/>
        <end position="98"/>
    </location>
</feature>
<dbReference type="InterPro" id="IPR018108">
    <property type="entry name" value="MCP_transmembrane"/>
</dbReference>
<dbReference type="GO" id="GO:0051724">
    <property type="term" value="F:NAD transmembrane transporter activity"/>
    <property type="evidence" value="ECO:0007669"/>
    <property type="project" value="TreeGrafter"/>
</dbReference>
<dbReference type="GO" id="GO:0015230">
    <property type="term" value="F:FAD transmembrane transporter activity"/>
    <property type="evidence" value="ECO:0007669"/>
    <property type="project" value="TreeGrafter"/>
</dbReference>
<dbReference type="Pfam" id="PF00153">
    <property type="entry name" value="Mito_carr"/>
    <property type="match status" value="2"/>
</dbReference>
<dbReference type="GO" id="GO:0044610">
    <property type="term" value="F:FMN transmembrane transporter activity"/>
    <property type="evidence" value="ECO:0007669"/>
    <property type="project" value="TreeGrafter"/>
</dbReference>
<feature type="transmembrane region" description="Helical" evidence="11">
    <location>
        <begin position="208"/>
        <end position="229"/>
    </location>
</feature>
<dbReference type="EMBL" id="KQ983039">
    <property type="protein sequence ID" value="KYQ48043.1"/>
    <property type="molecule type" value="Genomic_DNA"/>
</dbReference>
<feature type="transmembrane region" description="Helical" evidence="11">
    <location>
        <begin position="169"/>
        <end position="188"/>
    </location>
</feature>
<dbReference type="PROSITE" id="PS50920">
    <property type="entry name" value="SOLCAR"/>
    <property type="match status" value="2"/>
</dbReference>
<keyword evidence="4 9" id="KW-0812">Transmembrane</keyword>
<dbReference type="SUPFAM" id="SSF103506">
    <property type="entry name" value="Mitochondrial carrier"/>
    <property type="match status" value="1"/>
</dbReference>
<dbReference type="GO" id="GO:0005347">
    <property type="term" value="F:ATP transmembrane transporter activity"/>
    <property type="evidence" value="ECO:0007669"/>
    <property type="project" value="TreeGrafter"/>
</dbReference>
<sequence length="523" mass="59017">MGDSEQNRNIFTYDTLVHAISGAAGSVVAMAAFYPLDTVRSRLQLEEGRQSKSTLATIRELIAKEGPYTLYRGIVPVLQSLCASNFVYFYTFHGLKELRSKRNQTAGSDLLLASIAGIINVLTTTPLWVVNTRLKMRGVGLTLERNNNEYTTLYDGLMHIWKYEGLRQLWAGTLPSLMLVANPAIQFMTYESIKRRVVASFGGAQPPAWIFFIIGAIAKAIATTMTYPLQLVQTKLRHGYKYPNLPPDAGTLQILFYILNSRKSQHRFRSQFRYKLNDLVSPLLQTRKENTGQQDEDSKYVNVTACCEHSRKIDRKRSEAILKFLTKLKIVKSSKSQVQYNDCKSATSNISHAGDTMNPSLRRNNCENVVNKEEIGSTIVTKSKPEPKSPVIAYDYEAAINQPDIPICSNIDNNTLNQSWSEQSDEFSAPTKKRNVYVRGKTGLTTKKKGIVFKSKIQAKKVTKSRPLICDDTQIKKELIPSSKIIRNVENYKQENNDGVTPNRQMPLNQVCFHIISLLLLTL</sequence>
<evidence type="ECO:0000256" key="6">
    <source>
        <dbReference type="ARBA" id="ARBA00022989"/>
    </source>
</evidence>
<dbReference type="GO" id="GO:0015228">
    <property type="term" value="F:coenzyme A transmembrane transporter activity"/>
    <property type="evidence" value="ECO:0007669"/>
    <property type="project" value="TreeGrafter"/>
</dbReference>
<keyword evidence="6 11" id="KW-1133">Transmembrane helix</keyword>
<keyword evidence="5" id="KW-0677">Repeat</keyword>
<evidence type="ECO:0000256" key="7">
    <source>
        <dbReference type="ARBA" id="ARBA00023136"/>
    </source>
</evidence>
<comment type="subcellular location">
    <subcellularLocation>
        <location evidence="1">Peroxisome membrane</location>
        <topology evidence="1">Multi-pass membrane protein</topology>
    </subcellularLocation>
</comment>
<accession>A0A151WJI6</accession>
<evidence type="ECO:0000313" key="13">
    <source>
        <dbReference type="Proteomes" id="UP000075809"/>
    </source>
</evidence>
<keyword evidence="8" id="KW-0576">Peroxisome</keyword>
<reference evidence="12 13" key="1">
    <citation type="submission" date="2015-09" db="EMBL/GenBank/DDBJ databases">
        <title>Trachymyrmex zeteki WGS genome.</title>
        <authorList>
            <person name="Nygaard S."/>
            <person name="Hu H."/>
            <person name="Boomsma J."/>
            <person name="Zhang G."/>
        </authorList>
    </citation>
    <scope>NUCLEOTIDE SEQUENCE [LARGE SCALE GENOMIC DNA]</scope>
    <source>
        <strain evidence="12">Tzet28-1</strain>
        <tissue evidence="12">Whole body</tissue>
    </source>
</reference>
<evidence type="ECO:0000256" key="11">
    <source>
        <dbReference type="SAM" id="Phobius"/>
    </source>
</evidence>
<dbReference type="InterPro" id="IPR052217">
    <property type="entry name" value="Mito/Peroxisomal_Carrier"/>
</dbReference>
<dbReference type="Proteomes" id="UP000075809">
    <property type="component" value="Unassembled WGS sequence"/>
</dbReference>
<dbReference type="GO" id="GO:0080122">
    <property type="term" value="F:AMP transmembrane transporter activity"/>
    <property type="evidence" value="ECO:0007669"/>
    <property type="project" value="TreeGrafter"/>
</dbReference>
<dbReference type="AlphaFoldDB" id="A0A151WJI6"/>
<dbReference type="InterPro" id="IPR023395">
    <property type="entry name" value="MCP_dom_sf"/>
</dbReference>
<evidence type="ECO:0000256" key="1">
    <source>
        <dbReference type="ARBA" id="ARBA00004585"/>
    </source>
</evidence>
<feature type="transmembrane region" description="Helical" evidence="11">
    <location>
        <begin position="110"/>
        <end position="130"/>
    </location>
</feature>
<dbReference type="Gene3D" id="1.50.40.10">
    <property type="entry name" value="Mitochondrial carrier domain"/>
    <property type="match status" value="1"/>
</dbReference>
<evidence type="ECO:0000256" key="4">
    <source>
        <dbReference type="ARBA" id="ARBA00022692"/>
    </source>
</evidence>
<dbReference type="GO" id="GO:0015217">
    <property type="term" value="F:ADP transmembrane transporter activity"/>
    <property type="evidence" value="ECO:0007669"/>
    <property type="project" value="TreeGrafter"/>
</dbReference>
<proteinExistence type="inferred from homology"/>
<protein>
    <submittedName>
        <fullName evidence="12">Peroxisomal membrane protein PMP34</fullName>
    </submittedName>
</protein>
<evidence type="ECO:0000313" key="12">
    <source>
        <dbReference type="EMBL" id="KYQ48043.1"/>
    </source>
</evidence>
<feature type="repeat" description="Solcar" evidence="9">
    <location>
        <begin position="104"/>
        <end position="196"/>
    </location>
</feature>
<dbReference type="PANTHER" id="PTHR45939">
    <property type="entry name" value="PEROXISOMAL MEMBRANE PROTEIN PMP34-RELATED"/>
    <property type="match status" value="1"/>
</dbReference>
<organism evidence="12 13">
    <name type="scientific">Mycetomoellerius zeteki</name>
    <dbReference type="NCBI Taxonomy" id="64791"/>
    <lineage>
        <taxon>Eukaryota</taxon>
        <taxon>Metazoa</taxon>
        <taxon>Ecdysozoa</taxon>
        <taxon>Arthropoda</taxon>
        <taxon>Hexapoda</taxon>
        <taxon>Insecta</taxon>
        <taxon>Pterygota</taxon>
        <taxon>Neoptera</taxon>
        <taxon>Endopterygota</taxon>
        <taxon>Hymenoptera</taxon>
        <taxon>Apocrita</taxon>
        <taxon>Aculeata</taxon>
        <taxon>Formicoidea</taxon>
        <taxon>Formicidae</taxon>
        <taxon>Myrmicinae</taxon>
        <taxon>Mycetomoellerius</taxon>
    </lineage>
</organism>
<evidence type="ECO:0000256" key="5">
    <source>
        <dbReference type="ARBA" id="ARBA00022737"/>
    </source>
</evidence>
<comment type="similarity">
    <text evidence="2 10">Belongs to the mitochondrial carrier (TC 2.A.29) family.</text>
</comment>
<name>A0A151WJI6_9HYME</name>
<feature type="transmembrane region" description="Helical" evidence="11">
    <location>
        <begin position="69"/>
        <end position="90"/>
    </location>
</feature>
<dbReference type="GO" id="GO:0005778">
    <property type="term" value="C:peroxisomal membrane"/>
    <property type="evidence" value="ECO:0007669"/>
    <property type="project" value="UniProtKB-SubCell"/>
</dbReference>
<dbReference type="PANTHER" id="PTHR45939:SF5">
    <property type="entry name" value="PEROXISOMAL MEMBRANE PROTEIN PMP34"/>
    <property type="match status" value="1"/>
</dbReference>
<gene>
    <name evidence="12" type="ORF">ALC60_13003</name>
</gene>
<keyword evidence="13" id="KW-1185">Reference proteome</keyword>